<sequence length="390" mass="42020">MQQGSILSFFKKSGSSRPGQPYPDASRASSHSRPKSTKQHRGPDRRRNMDLKKVADETKAVLPQILATEPNFDATASSIHDLNDLAPLNPKDCPGFVLRQGDAEAGKKGARIKVWDMDTFDAALKLDPNYKMHTHLGTPGGDTDNESSDTESTISEDLNGPQPSDKMDTSGPLDSSTQKTATINTTPTTRKPVAVLNLASERSPGGGWQNGALAQEECLCYRSTLPLSLHKTHYPLPPLSALHTPSVLIIRSSMPNGHTLLTPTTPPANLPVVAVISVAALRRPDLTPDRLKFEHDVHRTATKKKIRVSLRVAASKGHTKLVLGALGCGVFGNPPGEVAACFLEVLHETEFQGGWWEEVVFAVLDNVKGGGKDGDGNFGFFFRGLDGLVV</sequence>
<dbReference type="PANTHER" id="PTHR35596:SF1">
    <property type="entry name" value="MICROBIAL-TYPE PARG CATALYTIC DOMAIN-CONTAINING PROTEIN"/>
    <property type="match status" value="1"/>
</dbReference>
<proteinExistence type="predicted"/>
<keyword evidence="4" id="KW-1185">Reference proteome</keyword>
<dbReference type="AlphaFoldDB" id="A0A6A6AFZ8"/>
<accession>A0A6A6AFZ8</accession>
<feature type="compositionally biased region" description="Polar residues" evidence="1">
    <location>
        <begin position="172"/>
        <end position="189"/>
    </location>
</feature>
<reference evidence="3" key="1">
    <citation type="journal article" date="2020" name="Stud. Mycol.">
        <title>101 Dothideomycetes genomes: a test case for predicting lifestyles and emergence of pathogens.</title>
        <authorList>
            <person name="Haridas S."/>
            <person name="Albert R."/>
            <person name="Binder M."/>
            <person name="Bloem J."/>
            <person name="Labutti K."/>
            <person name="Salamov A."/>
            <person name="Andreopoulos B."/>
            <person name="Baker S."/>
            <person name="Barry K."/>
            <person name="Bills G."/>
            <person name="Bluhm B."/>
            <person name="Cannon C."/>
            <person name="Castanera R."/>
            <person name="Culley D."/>
            <person name="Daum C."/>
            <person name="Ezra D."/>
            <person name="Gonzalez J."/>
            <person name="Henrissat B."/>
            <person name="Kuo A."/>
            <person name="Liang C."/>
            <person name="Lipzen A."/>
            <person name="Lutzoni F."/>
            <person name="Magnuson J."/>
            <person name="Mondo S."/>
            <person name="Nolan M."/>
            <person name="Ohm R."/>
            <person name="Pangilinan J."/>
            <person name="Park H.-J."/>
            <person name="Ramirez L."/>
            <person name="Alfaro M."/>
            <person name="Sun H."/>
            <person name="Tritt A."/>
            <person name="Yoshinaga Y."/>
            <person name="Zwiers L.-H."/>
            <person name="Turgeon B."/>
            <person name="Goodwin S."/>
            <person name="Spatafora J."/>
            <person name="Crous P."/>
            <person name="Grigoriev I."/>
        </authorList>
    </citation>
    <scope>NUCLEOTIDE SEQUENCE</scope>
    <source>
        <strain evidence="3">CBS 119687</strain>
    </source>
</reference>
<name>A0A6A6AFZ8_9PLEO</name>
<dbReference type="InterPro" id="IPR019261">
    <property type="entry name" value="PARG_cat_microbial"/>
</dbReference>
<feature type="compositionally biased region" description="Basic and acidic residues" evidence="1">
    <location>
        <begin position="41"/>
        <end position="50"/>
    </location>
</feature>
<dbReference type="RefSeq" id="XP_033524251.1">
    <property type="nucleotide sequence ID" value="XM_033665813.1"/>
</dbReference>
<evidence type="ECO:0000313" key="4">
    <source>
        <dbReference type="Proteomes" id="UP000799771"/>
    </source>
</evidence>
<protein>
    <recommendedName>
        <fullName evidence="2">Microbial-type PARG catalytic domain-containing protein</fullName>
    </recommendedName>
</protein>
<evidence type="ECO:0000256" key="1">
    <source>
        <dbReference type="SAM" id="MobiDB-lite"/>
    </source>
</evidence>
<feature type="region of interest" description="Disordered" evidence="1">
    <location>
        <begin position="1"/>
        <end position="50"/>
    </location>
</feature>
<feature type="region of interest" description="Disordered" evidence="1">
    <location>
        <begin position="134"/>
        <end position="189"/>
    </location>
</feature>
<dbReference type="InterPro" id="IPR012664">
    <property type="entry name" value="CHP02452"/>
</dbReference>
<dbReference type="OrthoDB" id="9985428at2759"/>
<dbReference type="PANTHER" id="PTHR35596">
    <property type="entry name" value="DUF2263 DOMAIN-CONTAINING PROTEIN"/>
    <property type="match status" value="1"/>
</dbReference>
<dbReference type="EMBL" id="ML977505">
    <property type="protein sequence ID" value="KAF2129864.1"/>
    <property type="molecule type" value="Genomic_DNA"/>
</dbReference>
<evidence type="ECO:0000313" key="3">
    <source>
        <dbReference type="EMBL" id="KAF2129864.1"/>
    </source>
</evidence>
<organism evidence="3 4">
    <name type="scientific">Dothidotthia symphoricarpi CBS 119687</name>
    <dbReference type="NCBI Taxonomy" id="1392245"/>
    <lineage>
        <taxon>Eukaryota</taxon>
        <taxon>Fungi</taxon>
        <taxon>Dikarya</taxon>
        <taxon>Ascomycota</taxon>
        <taxon>Pezizomycotina</taxon>
        <taxon>Dothideomycetes</taxon>
        <taxon>Pleosporomycetidae</taxon>
        <taxon>Pleosporales</taxon>
        <taxon>Dothidotthiaceae</taxon>
        <taxon>Dothidotthia</taxon>
    </lineage>
</organism>
<dbReference type="Gene3D" id="3.40.220.10">
    <property type="entry name" value="Leucine Aminopeptidase, subunit E, domain 1"/>
    <property type="match status" value="1"/>
</dbReference>
<gene>
    <name evidence="3" type="ORF">P153DRAFT_339086</name>
</gene>
<feature type="domain" description="Microbial-type PARG catalytic" evidence="2">
    <location>
        <begin position="174"/>
        <end position="231"/>
    </location>
</feature>
<dbReference type="GeneID" id="54406245"/>
<dbReference type="Pfam" id="PF10021">
    <property type="entry name" value="PARG_cat_microb"/>
    <property type="match status" value="1"/>
</dbReference>
<dbReference type="Proteomes" id="UP000799771">
    <property type="component" value="Unassembled WGS sequence"/>
</dbReference>
<dbReference type="SUPFAM" id="SSF52949">
    <property type="entry name" value="Macro domain-like"/>
    <property type="match status" value="1"/>
</dbReference>
<evidence type="ECO:0000259" key="2">
    <source>
        <dbReference type="Pfam" id="PF10021"/>
    </source>
</evidence>
<feature type="compositionally biased region" description="Basic residues" evidence="1">
    <location>
        <begin position="30"/>
        <end position="40"/>
    </location>
</feature>
<dbReference type="NCBIfam" id="TIGR02452">
    <property type="entry name" value="TIGR02452 family protein"/>
    <property type="match status" value="1"/>
</dbReference>
<dbReference type="InterPro" id="IPR043472">
    <property type="entry name" value="Macro_dom-like"/>
</dbReference>